<feature type="compositionally biased region" description="Polar residues" evidence="4">
    <location>
        <begin position="104"/>
        <end position="122"/>
    </location>
</feature>
<feature type="region of interest" description="Disordered" evidence="4">
    <location>
        <begin position="179"/>
        <end position="237"/>
    </location>
</feature>
<dbReference type="Pfam" id="PF11987">
    <property type="entry name" value="IF-2"/>
    <property type="match status" value="1"/>
</dbReference>
<proteinExistence type="predicted"/>
<dbReference type="GO" id="GO:0009507">
    <property type="term" value="C:chloroplast"/>
    <property type="evidence" value="ECO:0007669"/>
    <property type="project" value="UniProtKB-SubCell"/>
</dbReference>
<evidence type="ECO:0000313" key="9">
    <source>
        <dbReference type="Proteomes" id="UP001224775"/>
    </source>
</evidence>
<name>A0AAD9DE69_9STRA</name>
<evidence type="ECO:0000259" key="6">
    <source>
        <dbReference type="Pfam" id="PF11987"/>
    </source>
</evidence>
<keyword evidence="2" id="KW-0547">Nucleotide-binding</keyword>
<protein>
    <submittedName>
        <fullName evidence="8">Translation initiation factor IF-2</fullName>
    </submittedName>
</protein>
<dbReference type="Pfam" id="PF22042">
    <property type="entry name" value="EF-G_D2"/>
    <property type="match status" value="1"/>
</dbReference>
<evidence type="ECO:0000256" key="1">
    <source>
        <dbReference type="ARBA" id="ARBA00004229"/>
    </source>
</evidence>
<feature type="region of interest" description="Disordered" evidence="4">
    <location>
        <begin position="968"/>
        <end position="1047"/>
    </location>
</feature>
<keyword evidence="3" id="KW-0342">GTP-binding</keyword>
<feature type="domain" description="Translation initiation factor IF- 2" evidence="6">
    <location>
        <begin position="541"/>
        <end position="621"/>
    </location>
</feature>
<evidence type="ECO:0000256" key="3">
    <source>
        <dbReference type="ARBA" id="ARBA00023134"/>
    </source>
</evidence>
<dbReference type="EMBL" id="JATAAI010000011">
    <property type="protein sequence ID" value="KAK1742455.1"/>
    <property type="molecule type" value="Genomic_DNA"/>
</dbReference>
<feature type="compositionally biased region" description="Polar residues" evidence="4">
    <location>
        <begin position="1033"/>
        <end position="1047"/>
    </location>
</feature>
<feature type="compositionally biased region" description="Polar residues" evidence="4">
    <location>
        <begin position="179"/>
        <end position="216"/>
    </location>
</feature>
<evidence type="ECO:0000256" key="2">
    <source>
        <dbReference type="ARBA" id="ARBA00022741"/>
    </source>
</evidence>
<comment type="subcellular location">
    <subcellularLocation>
        <location evidence="1">Plastid</location>
        <location evidence="1">Chloroplast</location>
    </subcellularLocation>
</comment>
<sequence>MLRSSCHHIFAHGNARRRTIDLVVSHQSFRSMSFKAFANRRNQNVSRNDNAAADKVEVKKTIPSSNEGGAFSNMIKRKSDGSKQQSWRSRPAAASFPSHDNDNSRSNWKSRSPTRSNENAPWQNNQQQGRRSNNEFSNNNNNYGISRNNTQDVIKQPSQLAGEDLKDITPLRNAFMKNTNQRQSWRSTNSSFSQPSAPTASSPDNSTSSRVGSTWRPSFYRKKEESPPPNQGDDAAGNATSIEQVMKANSMQRKKDMEQRFLNAGEAVPFNVDEFGNARNSNGPMNWRSRPQQQQQQSYQNTGIKIITGGIINGTISSEVQIGSQILIDTEEEERYAALPPRSPVVSIMGHVDHGDEGEFGTCQLFPVSGITGDGLDDLIEGLALQSEMMDLRADDDAKGEGIVIDARMEKGLGVVADCVIRWGKVERGDFVVSGTTGGRVKFLNDVANSPLKKGRPSQPVRIVGFKSLPKAGDPIVCASSEDEAKEIIRLRESELNNEERADFENDVELQVTGTAAKQGLMLQRAQEKYGFDGEDDEDAGTIRIPVVIKADSHGALEAVRDALHRVVTTSDVRMARESDAAIFCFGKVGIADRETKNLAETEEVSIRNHLIIYRLLEDAKDVFAGHLPVEYTTRVHGKANVQAVFEVTDKNKASVSVAGLRVMDGNLFKAKSIGEKPLLCFYRVLRNGDVVEGSEKLKSSSLPIQLVPQYHVLPNNLHFGVVPVAADGLLTNLASQLNDRLFPPEDYINDGVDLETKSLNIIQISEMRARDIKRRLAREHGYGADELSRMLDKKELINTLSYEEHKVYQQETSKRKWRRIKSTIIYTCAAILVVMFWPLLSHAFEVAHVNFVVYTDKRRHELSRCREYSSSKGYVGMFLLFIIDGLSTWLSVSVLLSWVMKSKYFFPIPKLSIRPAQLLAGGLGGDAGALGQYGINVGPMIISGLFRFLNNRVEGMIGNAMASAFQRQRKNARKEERAKEKEERRKMKKEAKLRMKEEEERARQEAEERARVMEQNKTAAASNCKTDDSDLGSGNNFSSSPFDDLD</sequence>
<dbReference type="Gene3D" id="3.40.50.10050">
    <property type="entry name" value="Translation initiation factor IF- 2, domain 3"/>
    <property type="match status" value="1"/>
</dbReference>
<feature type="domain" description="Elongation factor G-like" evidence="7">
    <location>
        <begin position="401"/>
        <end position="476"/>
    </location>
</feature>
<dbReference type="PANTHER" id="PTHR43381:SF20">
    <property type="entry name" value="TRANSLATION INITIATION FACTOR IF-2, MITOCHONDRIAL"/>
    <property type="match status" value="1"/>
</dbReference>
<evidence type="ECO:0000256" key="4">
    <source>
        <dbReference type="SAM" id="MobiDB-lite"/>
    </source>
</evidence>
<organism evidence="8 9">
    <name type="scientific">Skeletonema marinoi</name>
    <dbReference type="NCBI Taxonomy" id="267567"/>
    <lineage>
        <taxon>Eukaryota</taxon>
        <taxon>Sar</taxon>
        <taxon>Stramenopiles</taxon>
        <taxon>Ochrophyta</taxon>
        <taxon>Bacillariophyta</taxon>
        <taxon>Coscinodiscophyceae</taxon>
        <taxon>Thalassiosirophycidae</taxon>
        <taxon>Thalassiosirales</taxon>
        <taxon>Skeletonemataceae</taxon>
        <taxon>Skeletonema</taxon>
        <taxon>Skeletonema marinoi-dohrnii complex</taxon>
    </lineage>
</organism>
<dbReference type="InterPro" id="IPR009000">
    <property type="entry name" value="Transl_B-barrel_sf"/>
</dbReference>
<evidence type="ECO:0000313" key="8">
    <source>
        <dbReference type="EMBL" id="KAK1742455.1"/>
    </source>
</evidence>
<keyword evidence="9" id="KW-1185">Reference proteome</keyword>
<dbReference type="PANTHER" id="PTHR43381">
    <property type="entry name" value="TRANSLATION INITIATION FACTOR IF-2-RELATED"/>
    <property type="match status" value="1"/>
</dbReference>
<evidence type="ECO:0000256" key="5">
    <source>
        <dbReference type="SAM" id="Phobius"/>
    </source>
</evidence>
<keyword evidence="8" id="KW-0396">Initiation factor</keyword>
<dbReference type="AlphaFoldDB" id="A0AAD9DE69"/>
<feature type="region of interest" description="Disordered" evidence="4">
    <location>
        <begin position="45"/>
        <end position="151"/>
    </location>
</feature>
<keyword evidence="5" id="KW-0472">Membrane</keyword>
<feature type="compositionally biased region" description="Basic and acidic residues" evidence="4">
    <location>
        <begin position="974"/>
        <end position="1015"/>
    </location>
</feature>
<keyword evidence="8" id="KW-0648">Protein biosynthesis</keyword>
<evidence type="ECO:0000259" key="7">
    <source>
        <dbReference type="Pfam" id="PF22042"/>
    </source>
</evidence>
<feature type="transmembrane region" description="Helical" evidence="5">
    <location>
        <begin position="878"/>
        <end position="901"/>
    </location>
</feature>
<dbReference type="InterPro" id="IPR053905">
    <property type="entry name" value="EF-G-like_DII"/>
</dbReference>
<feature type="transmembrane region" description="Helical" evidence="5">
    <location>
        <begin position="824"/>
        <end position="841"/>
    </location>
</feature>
<dbReference type="SUPFAM" id="SSF50447">
    <property type="entry name" value="Translation proteins"/>
    <property type="match status" value="1"/>
</dbReference>
<feature type="compositionally biased region" description="Polar residues" evidence="4">
    <location>
        <begin position="1016"/>
        <end position="1025"/>
    </location>
</feature>
<dbReference type="InterPro" id="IPR023115">
    <property type="entry name" value="TIF_IF2_dom3"/>
</dbReference>
<dbReference type="InterPro" id="IPR036925">
    <property type="entry name" value="TIF_IF2_dom3_sf"/>
</dbReference>
<dbReference type="InterPro" id="IPR015760">
    <property type="entry name" value="TIF_IF2"/>
</dbReference>
<dbReference type="Gene3D" id="2.40.30.10">
    <property type="entry name" value="Translation factors"/>
    <property type="match status" value="2"/>
</dbReference>
<comment type="caution">
    <text evidence="8">The sequence shown here is derived from an EMBL/GenBank/DDBJ whole genome shotgun (WGS) entry which is preliminary data.</text>
</comment>
<keyword evidence="5" id="KW-0812">Transmembrane</keyword>
<dbReference type="SUPFAM" id="SSF52156">
    <property type="entry name" value="Initiation factor IF2/eIF5b, domain 3"/>
    <property type="match status" value="1"/>
</dbReference>
<dbReference type="GO" id="GO:0005525">
    <property type="term" value="F:GTP binding"/>
    <property type="evidence" value="ECO:0007669"/>
    <property type="project" value="UniProtKB-KW"/>
</dbReference>
<reference evidence="8" key="1">
    <citation type="submission" date="2023-06" db="EMBL/GenBank/DDBJ databases">
        <title>Survivors Of The Sea: Transcriptome response of Skeletonema marinoi to long-term dormancy.</title>
        <authorList>
            <person name="Pinder M.I.M."/>
            <person name="Kourtchenko O."/>
            <person name="Robertson E.K."/>
            <person name="Larsson T."/>
            <person name="Maumus F."/>
            <person name="Osuna-Cruz C.M."/>
            <person name="Vancaester E."/>
            <person name="Stenow R."/>
            <person name="Vandepoele K."/>
            <person name="Ploug H."/>
            <person name="Bruchert V."/>
            <person name="Godhe A."/>
            <person name="Topel M."/>
        </authorList>
    </citation>
    <scope>NUCLEOTIDE SEQUENCE</scope>
    <source>
        <strain evidence="8">R05AC</strain>
    </source>
</reference>
<keyword evidence="5" id="KW-1133">Transmembrane helix</keyword>
<accession>A0AAD9DE69</accession>
<dbReference type="Proteomes" id="UP001224775">
    <property type="component" value="Unassembled WGS sequence"/>
</dbReference>
<feature type="compositionally biased region" description="Low complexity" evidence="4">
    <location>
        <begin position="123"/>
        <end position="149"/>
    </location>
</feature>
<dbReference type="GO" id="GO:0003743">
    <property type="term" value="F:translation initiation factor activity"/>
    <property type="evidence" value="ECO:0007669"/>
    <property type="project" value="UniProtKB-KW"/>
</dbReference>
<gene>
    <name evidence="8" type="ORF">QTG54_007020</name>
</gene>